<proteinExistence type="inferred from homology"/>
<sequence length="200" mass="22841">MKRLFDFISACILLLLFAPVMAIISTVLLINGSCIFFRQERPGLNGSSFRLYKFCTMTDETNEQGHLLPDEKRLTKIGSKLRKYSLDELPQLLNVLKGEMSLVGPRPLLIDYLPLYSPEQARRHCVKPGITGWAQVNGRNAISWEEKLKMDVWYVDHQHFLLDLKILFLTISKVIRSEGINQPGAATTEVFKGSQIKMKE</sequence>
<gene>
    <name evidence="3" type="ORF">CKF48_15200</name>
</gene>
<dbReference type="OrthoDB" id="9808602at2"/>
<dbReference type="InterPro" id="IPR003362">
    <property type="entry name" value="Bact_transf"/>
</dbReference>
<keyword evidence="3" id="KW-0808">Transferase</keyword>
<organism evidence="3 4">
    <name type="scientific">Cytobacillus kochii</name>
    <dbReference type="NCBI Taxonomy" id="859143"/>
    <lineage>
        <taxon>Bacteria</taxon>
        <taxon>Bacillati</taxon>
        <taxon>Bacillota</taxon>
        <taxon>Bacilli</taxon>
        <taxon>Bacillales</taxon>
        <taxon>Bacillaceae</taxon>
        <taxon>Cytobacillus</taxon>
    </lineage>
</organism>
<dbReference type="RefSeq" id="WP_095372104.1">
    <property type="nucleotide sequence ID" value="NZ_CP022983.1"/>
</dbReference>
<name>A0A248TJZ0_9BACI</name>
<dbReference type="PANTHER" id="PTHR30576">
    <property type="entry name" value="COLANIC BIOSYNTHESIS UDP-GLUCOSE LIPID CARRIER TRANSFERASE"/>
    <property type="match status" value="1"/>
</dbReference>
<feature type="domain" description="Bacterial sugar transferase" evidence="2">
    <location>
        <begin position="2"/>
        <end position="175"/>
    </location>
</feature>
<accession>A0A248TJZ0</accession>
<dbReference type="Proteomes" id="UP000215137">
    <property type="component" value="Chromosome"/>
</dbReference>
<dbReference type="KEGG" id="bko:CKF48_15200"/>
<evidence type="ECO:0000256" key="1">
    <source>
        <dbReference type="ARBA" id="ARBA00006464"/>
    </source>
</evidence>
<protein>
    <submittedName>
        <fullName evidence="3">Sugar transferase</fullName>
    </submittedName>
</protein>
<evidence type="ECO:0000313" key="3">
    <source>
        <dbReference type="EMBL" id="ASV68534.1"/>
    </source>
</evidence>
<keyword evidence="4" id="KW-1185">Reference proteome</keyword>
<dbReference type="Pfam" id="PF02397">
    <property type="entry name" value="Bac_transf"/>
    <property type="match status" value="1"/>
</dbReference>
<dbReference type="GO" id="GO:0016780">
    <property type="term" value="F:phosphotransferase activity, for other substituted phosphate groups"/>
    <property type="evidence" value="ECO:0007669"/>
    <property type="project" value="TreeGrafter"/>
</dbReference>
<evidence type="ECO:0000313" key="4">
    <source>
        <dbReference type="Proteomes" id="UP000215137"/>
    </source>
</evidence>
<dbReference type="EMBL" id="CP022983">
    <property type="protein sequence ID" value="ASV68534.1"/>
    <property type="molecule type" value="Genomic_DNA"/>
</dbReference>
<comment type="similarity">
    <text evidence="1">Belongs to the bacterial sugar transferase family.</text>
</comment>
<dbReference type="PANTHER" id="PTHR30576:SF8">
    <property type="entry name" value="UNDECAPRENYL-PHOSPHATE GALACTOSE PHOSPHOTRANSFERASE"/>
    <property type="match status" value="1"/>
</dbReference>
<reference evidence="3 4" key="1">
    <citation type="submission" date="2017-08" db="EMBL/GenBank/DDBJ databases">
        <title>Complete Genome Sequence of Bacillus kochii Oregon-R-modENCODE STRAIN BDGP4, isolated from Drosophila melanogaster gut.</title>
        <authorList>
            <person name="Wan K.H."/>
            <person name="Yu C."/>
            <person name="Park S."/>
            <person name="Hammonds A.S."/>
            <person name="Booth B.W."/>
            <person name="Celniker S.E."/>
        </authorList>
    </citation>
    <scope>NUCLEOTIDE SEQUENCE [LARGE SCALE GENOMIC DNA]</scope>
    <source>
        <strain evidence="3 4">BDGP4</strain>
    </source>
</reference>
<dbReference type="AlphaFoldDB" id="A0A248TJZ0"/>
<evidence type="ECO:0000259" key="2">
    <source>
        <dbReference type="Pfam" id="PF02397"/>
    </source>
</evidence>